<organism evidence="3 4">
    <name type="scientific">Shewanella oncorhynchi</name>
    <dbReference type="NCBI Taxonomy" id="2726434"/>
    <lineage>
        <taxon>Bacteria</taxon>
        <taxon>Pseudomonadati</taxon>
        <taxon>Pseudomonadota</taxon>
        <taxon>Gammaproteobacteria</taxon>
        <taxon>Alteromonadales</taxon>
        <taxon>Shewanellaceae</taxon>
        <taxon>Shewanella</taxon>
    </lineage>
</organism>
<evidence type="ECO:0000313" key="4">
    <source>
        <dbReference type="Proteomes" id="UP000527352"/>
    </source>
</evidence>
<dbReference type="PANTHER" id="PTHR43477:SF1">
    <property type="entry name" value="DIHYDROANTICAPSIN 7-DEHYDROGENASE"/>
    <property type="match status" value="1"/>
</dbReference>
<sequence length="229" mass="23980">MSSHISNQISNQSNSDKAVVVIIGGTSGIGAALARQLTADNQIVHVASRQTGVDVADEQSVNRFFESIGAFDHLVITAGSSAPAGKVVDVDIQQAKAAFDTKFWGSINATKQAVRYIKQGGSITLTTGMLSRKVVANTYVKSTMNAALEAFTKVLAKELAPIRVNAVSPGLTRTGSMPAQTAMYEQAKTTLPVAKVGEPSDIAMAYYLAINNSFMTGAIIDVDGGALIN</sequence>
<protein>
    <submittedName>
        <fullName evidence="3">SDR family oxidoreductase</fullName>
    </submittedName>
</protein>
<comment type="similarity">
    <text evidence="1">Belongs to the short-chain dehydrogenases/reductases (SDR) family.</text>
</comment>
<gene>
    <name evidence="3" type="ORF">HGO26_00860</name>
</gene>
<evidence type="ECO:0000313" key="3">
    <source>
        <dbReference type="EMBL" id="NLQ21438.1"/>
    </source>
</evidence>
<dbReference type="Pfam" id="PF13561">
    <property type="entry name" value="adh_short_C2"/>
    <property type="match status" value="1"/>
</dbReference>
<keyword evidence="2" id="KW-0560">Oxidoreductase</keyword>
<reference evidence="3 4" key="1">
    <citation type="submission" date="2020-04" db="EMBL/GenBank/DDBJ databases">
        <title>The first description of lens atrophy caused by putative novel Shewanella sp. that is a new emerging pathogen for cultured rainbow trout?</title>
        <authorList>
            <person name="Saticioglu I.B."/>
            <person name="Duman M."/>
            <person name="Altun S."/>
        </authorList>
    </citation>
    <scope>NUCLEOTIDE SEQUENCE [LARGE SCALE GENOMIC DNA]</scope>
    <source>
        <strain evidence="3 4">S-1</strain>
    </source>
</reference>
<dbReference type="Gene3D" id="3.40.50.720">
    <property type="entry name" value="NAD(P)-binding Rossmann-like Domain"/>
    <property type="match status" value="1"/>
</dbReference>
<dbReference type="InterPro" id="IPR051122">
    <property type="entry name" value="SDR_DHRS6-like"/>
</dbReference>
<dbReference type="InterPro" id="IPR002347">
    <property type="entry name" value="SDR_fam"/>
</dbReference>
<name>A0ABX1KJJ9_9GAMM</name>
<dbReference type="Proteomes" id="UP000527352">
    <property type="component" value="Unassembled WGS sequence"/>
</dbReference>
<evidence type="ECO:0000256" key="1">
    <source>
        <dbReference type="ARBA" id="ARBA00006484"/>
    </source>
</evidence>
<evidence type="ECO:0000256" key="2">
    <source>
        <dbReference type="ARBA" id="ARBA00023002"/>
    </source>
</evidence>
<dbReference type="InterPro" id="IPR036291">
    <property type="entry name" value="NAD(P)-bd_dom_sf"/>
</dbReference>
<accession>A0ABX1KJJ9</accession>
<proteinExistence type="inferred from homology"/>
<keyword evidence="4" id="KW-1185">Reference proteome</keyword>
<dbReference type="PANTHER" id="PTHR43477">
    <property type="entry name" value="DIHYDROANTICAPSIN 7-DEHYDROGENASE"/>
    <property type="match status" value="1"/>
</dbReference>
<dbReference type="EMBL" id="JABAEB010000001">
    <property type="protein sequence ID" value="NLQ21438.1"/>
    <property type="molecule type" value="Genomic_DNA"/>
</dbReference>
<dbReference type="RefSeq" id="WP_168822697.1">
    <property type="nucleotide sequence ID" value="NZ_JABAEB010000001.1"/>
</dbReference>
<dbReference type="SUPFAM" id="SSF51735">
    <property type="entry name" value="NAD(P)-binding Rossmann-fold domains"/>
    <property type="match status" value="1"/>
</dbReference>
<comment type="caution">
    <text evidence="3">The sequence shown here is derived from an EMBL/GenBank/DDBJ whole genome shotgun (WGS) entry which is preliminary data.</text>
</comment>
<dbReference type="PRINTS" id="PR00081">
    <property type="entry name" value="GDHRDH"/>
</dbReference>